<reference evidence="12" key="1">
    <citation type="submission" date="2021-09" db="EMBL/GenBank/DDBJ databases">
        <authorList>
            <person name="Martin H S."/>
        </authorList>
    </citation>
    <scope>NUCLEOTIDE SEQUENCE</scope>
</reference>
<keyword evidence="4 8" id="KW-0720">Serine protease</keyword>
<keyword evidence="2 9" id="KW-0732">Signal</keyword>
<dbReference type="PROSITE" id="PS00135">
    <property type="entry name" value="TRYPSIN_SER"/>
    <property type="match status" value="1"/>
</dbReference>
<dbReference type="PROSITE" id="PS50240">
    <property type="entry name" value="TRYPSIN_DOM"/>
    <property type="match status" value="2"/>
</dbReference>
<dbReference type="CDD" id="cd00190">
    <property type="entry name" value="Tryp_SPc"/>
    <property type="match status" value="2"/>
</dbReference>
<organism evidence="12 13">
    <name type="scientific">Danaus chrysippus</name>
    <name type="common">African queen</name>
    <dbReference type="NCBI Taxonomy" id="151541"/>
    <lineage>
        <taxon>Eukaryota</taxon>
        <taxon>Metazoa</taxon>
        <taxon>Ecdysozoa</taxon>
        <taxon>Arthropoda</taxon>
        <taxon>Hexapoda</taxon>
        <taxon>Insecta</taxon>
        <taxon>Pterygota</taxon>
        <taxon>Neoptera</taxon>
        <taxon>Endopterygota</taxon>
        <taxon>Lepidoptera</taxon>
        <taxon>Glossata</taxon>
        <taxon>Ditrysia</taxon>
        <taxon>Papilionoidea</taxon>
        <taxon>Nymphalidae</taxon>
        <taxon>Danainae</taxon>
        <taxon>Danaini</taxon>
        <taxon>Danaina</taxon>
        <taxon>Danaus</taxon>
        <taxon>Anosia</taxon>
    </lineage>
</organism>
<evidence type="ECO:0000313" key="12">
    <source>
        <dbReference type="EMBL" id="CAG9568532.1"/>
    </source>
</evidence>
<dbReference type="PROSITE" id="PS00134">
    <property type="entry name" value="TRYPSIN_HIS"/>
    <property type="match status" value="1"/>
</dbReference>
<dbReference type="PANTHER" id="PTHR24256">
    <property type="entry name" value="TRYPTASE-RELATED"/>
    <property type="match status" value="1"/>
</dbReference>
<dbReference type="PRINTS" id="PR00722">
    <property type="entry name" value="CHYMOTRYPSIN"/>
</dbReference>
<dbReference type="PROSITE" id="PS51888">
    <property type="entry name" value="CLIP"/>
    <property type="match status" value="2"/>
</dbReference>
<dbReference type="Pfam" id="PF12032">
    <property type="entry name" value="CLIP"/>
    <property type="match status" value="2"/>
</dbReference>
<evidence type="ECO:0000256" key="2">
    <source>
        <dbReference type="ARBA" id="ARBA00022729"/>
    </source>
</evidence>
<dbReference type="InterPro" id="IPR001254">
    <property type="entry name" value="Trypsin_dom"/>
</dbReference>
<dbReference type="GO" id="GO:0006508">
    <property type="term" value="P:proteolysis"/>
    <property type="evidence" value="ECO:0007669"/>
    <property type="project" value="UniProtKB-KW"/>
</dbReference>
<comment type="caution">
    <text evidence="12">The sequence shown here is derived from an EMBL/GenBank/DDBJ whole genome shotgun (WGS) entry which is preliminary data.</text>
</comment>
<evidence type="ECO:0000313" key="13">
    <source>
        <dbReference type="Proteomes" id="UP000789524"/>
    </source>
</evidence>
<name>A0A8J2QZN5_9NEOP</name>
<dbReference type="Gene3D" id="2.40.10.10">
    <property type="entry name" value="Trypsin-like serine proteases"/>
    <property type="match status" value="4"/>
</dbReference>
<feature type="domain" description="Clip" evidence="11">
    <location>
        <begin position="285"/>
        <end position="337"/>
    </location>
</feature>
<dbReference type="GO" id="GO:0004252">
    <property type="term" value="F:serine-type endopeptidase activity"/>
    <property type="evidence" value="ECO:0007669"/>
    <property type="project" value="InterPro"/>
</dbReference>
<proteinExistence type="inferred from homology"/>
<feature type="domain" description="Clip" evidence="11">
    <location>
        <begin position="348"/>
        <end position="399"/>
    </location>
</feature>
<dbReference type="OrthoDB" id="9981647at2759"/>
<accession>A0A8J2QZN5</accession>
<evidence type="ECO:0000259" key="10">
    <source>
        <dbReference type="PROSITE" id="PS50240"/>
    </source>
</evidence>
<evidence type="ECO:0000256" key="7">
    <source>
        <dbReference type="ARBA" id="ARBA00024195"/>
    </source>
</evidence>
<evidence type="ECO:0000256" key="3">
    <source>
        <dbReference type="ARBA" id="ARBA00022801"/>
    </source>
</evidence>
<dbReference type="FunFam" id="2.40.10.10:FF:000028">
    <property type="entry name" value="Serine protease easter"/>
    <property type="match status" value="2"/>
</dbReference>
<keyword evidence="3 8" id="KW-0378">Hydrolase</keyword>
<feature type="domain" description="Peptidase S1" evidence="10">
    <location>
        <begin position="436"/>
        <end position="696"/>
    </location>
</feature>
<dbReference type="EMBL" id="CAKASE010000061">
    <property type="protein sequence ID" value="CAG9568532.1"/>
    <property type="molecule type" value="Genomic_DNA"/>
</dbReference>
<evidence type="ECO:0000256" key="6">
    <source>
        <dbReference type="ARBA" id="ARBA00023180"/>
    </source>
</evidence>
<evidence type="ECO:0000256" key="4">
    <source>
        <dbReference type="ARBA" id="ARBA00022825"/>
    </source>
</evidence>
<dbReference type="SMART" id="SM00020">
    <property type="entry name" value="Tryp_SPc"/>
    <property type="match status" value="2"/>
</dbReference>
<comment type="similarity">
    <text evidence="7">Belongs to the peptidase S1 family. CLIP subfamily.</text>
</comment>
<dbReference type="AlphaFoldDB" id="A0A8J2QZN5"/>
<feature type="domain" description="Peptidase S1" evidence="10">
    <location>
        <begin position="50"/>
        <end position="320"/>
    </location>
</feature>
<dbReference type="SMART" id="SM00680">
    <property type="entry name" value="CLIP"/>
    <property type="match status" value="2"/>
</dbReference>
<dbReference type="Proteomes" id="UP000789524">
    <property type="component" value="Unassembled WGS sequence"/>
</dbReference>
<dbReference type="SUPFAM" id="SSF50494">
    <property type="entry name" value="Trypsin-like serine proteases"/>
    <property type="match status" value="2"/>
</dbReference>
<dbReference type="InterPro" id="IPR009003">
    <property type="entry name" value="Peptidase_S1_PA"/>
</dbReference>
<dbReference type="Pfam" id="PF00089">
    <property type="entry name" value="Trypsin"/>
    <property type="match status" value="2"/>
</dbReference>
<keyword evidence="13" id="KW-1185">Reference proteome</keyword>
<evidence type="ECO:0000259" key="11">
    <source>
        <dbReference type="PROSITE" id="PS51888"/>
    </source>
</evidence>
<feature type="signal peptide" evidence="9">
    <location>
        <begin position="1"/>
        <end position="23"/>
    </location>
</feature>
<dbReference type="InterPro" id="IPR033116">
    <property type="entry name" value="TRYPSIN_SER"/>
</dbReference>
<dbReference type="InterPro" id="IPR022700">
    <property type="entry name" value="CLIP"/>
</dbReference>
<dbReference type="Gene3D" id="3.30.1640.30">
    <property type="match status" value="2"/>
</dbReference>
<feature type="chain" id="PRO_5035157814" evidence="9">
    <location>
        <begin position="24"/>
        <end position="697"/>
    </location>
</feature>
<keyword evidence="1 8" id="KW-0645">Protease</keyword>
<evidence type="ECO:0000256" key="9">
    <source>
        <dbReference type="SAM" id="SignalP"/>
    </source>
</evidence>
<protein>
    <submittedName>
        <fullName evidence="12">(African queen) hypothetical protein</fullName>
    </submittedName>
</protein>
<sequence length="697" mass="76294">MEVFMKKFLFLFALFAAGTETFGDSCDKIDSPPKQETGCCGLDAADDDLQISGEAAINQFPWLALIENKDERITCTGVLISSQHVLTAAQCNYHGPVKVRLGEYNKTHSGPDCVVVDGKKVCNDGAITIPIATVISHPEFQRPNHKGHDIALIKLADKVPFNEFIRPICLPSSDVLISPPSNLRLVNAGWGSRPSSSYEDDVVKHYVQLPYVDNKTCQKVHSSLKDTSYQIRDSHICAGGEKGLDSCRGDGGGPLMYKDGGLYTLVGIVSFGRVPCGVEGVPKSNCNNPDGKTGTCIPIKDCQPLIDLAKKRDRTEEETQYLIDSRCGSLDTIKVCCVTESSELEDARCFNPDGNQGICSNVNTCPSIIKLLTTPISESNLEFIRNSRCIGSSKYSVCCGPDHVERPVLKNCQLSPAPPDPRTECCGLDAFSGNKIYGGTDTAIDQYPWITLIEYRDKHNRIKLLCGGALISSKYVLTAGHCVAGPVLNVGQPENIRLGEYNTTNDGPDCVETPMEESDCTDGVVVIPIEKIIPHQGYNPKSVLKRDDIALIRMTNYANYTDFIRPICLPTTDVTLSKTDLVFYAAGWGAVSIEERFSPVKLHVDLPFRLLEECQKAYNVSTRKLELWNRQLCAGGVKGKDTCRGDSGGPLMYDNGRSYSVIGVVSFGPSPCGLEDVPGVYTKVYDYLPWIRTHIKP</sequence>
<dbReference type="InterPro" id="IPR051487">
    <property type="entry name" value="Ser/Thr_Proteases_Immune/Dev"/>
</dbReference>
<dbReference type="InterPro" id="IPR001314">
    <property type="entry name" value="Peptidase_S1A"/>
</dbReference>
<evidence type="ECO:0000256" key="5">
    <source>
        <dbReference type="ARBA" id="ARBA00023157"/>
    </source>
</evidence>
<keyword evidence="5" id="KW-1015">Disulfide bond</keyword>
<evidence type="ECO:0000256" key="8">
    <source>
        <dbReference type="RuleBase" id="RU363034"/>
    </source>
</evidence>
<dbReference type="InterPro" id="IPR038565">
    <property type="entry name" value="CLIP_sf"/>
</dbReference>
<keyword evidence="6" id="KW-0325">Glycoprotein</keyword>
<evidence type="ECO:0000256" key="1">
    <source>
        <dbReference type="ARBA" id="ARBA00022670"/>
    </source>
</evidence>
<dbReference type="InterPro" id="IPR018114">
    <property type="entry name" value="TRYPSIN_HIS"/>
</dbReference>
<gene>
    <name evidence="12" type="ORF">DCHRY22_LOCUS8404</name>
</gene>
<dbReference type="InterPro" id="IPR043504">
    <property type="entry name" value="Peptidase_S1_PA_chymotrypsin"/>
</dbReference>